<feature type="region of interest" description="Disordered" evidence="1">
    <location>
        <begin position="1"/>
        <end position="301"/>
    </location>
</feature>
<feature type="compositionally biased region" description="Low complexity" evidence="1">
    <location>
        <begin position="203"/>
        <end position="217"/>
    </location>
</feature>
<feature type="compositionally biased region" description="Low complexity" evidence="1">
    <location>
        <begin position="259"/>
        <end position="271"/>
    </location>
</feature>
<evidence type="ECO:0000256" key="1">
    <source>
        <dbReference type="SAM" id="MobiDB-lite"/>
    </source>
</evidence>
<protein>
    <submittedName>
        <fullName evidence="2">Unnamed protein product</fullName>
    </submittedName>
</protein>
<accession>A0A9W6TTC3</accession>
<feature type="compositionally biased region" description="Polar residues" evidence="1">
    <location>
        <begin position="134"/>
        <end position="143"/>
    </location>
</feature>
<reference evidence="2" key="1">
    <citation type="submission" date="2023-04" db="EMBL/GenBank/DDBJ databases">
        <title>Phytophthora lilii NBRC 32176.</title>
        <authorList>
            <person name="Ichikawa N."/>
            <person name="Sato H."/>
            <person name="Tonouchi N."/>
        </authorList>
    </citation>
    <scope>NUCLEOTIDE SEQUENCE</scope>
    <source>
        <strain evidence="2">NBRC 32176</strain>
    </source>
</reference>
<gene>
    <name evidence="2" type="ORF">Plil01_000734700</name>
</gene>
<sequence>MPTPRERSPALDPLHSPGSDKQQPPPRSTLAQLTLSAEDASPTFRQNRATREAAEPMTKTKRRMFSTPLLRRSATASTAAAASAASRIKSNLSTVTKLPNALKRTTTNSGLAASSAPEPANDHKAAVDRAPTIPSLSRSSTDSSVKHEETKVAPHHNKMFAIPSLMRIRTGEKTHSKPLSTPVQTVSDCPLDSPEARSEHSRSNSSNNSSNNNNNSSDAEVDTNDVPTPSSQKSAMNSASRFVMGVPTMLRRAVSSNHTPPRANAAPTTAPQKKSPDTSANSTPRGEFPEDDLEENDRHSLLLMLQVPESQRHSQVPLMAASETW</sequence>
<dbReference type="AlphaFoldDB" id="A0A9W6TTC3"/>
<dbReference type="OrthoDB" id="167559at2759"/>
<proteinExistence type="predicted"/>
<feature type="compositionally biased region" description="Low complexity" evidence="1">
    <location>
        <begin position="73"/>
        <end position="86"/>
    </location>
</feature>
<name>A0A9W6TTC3_9STRA</name>
<organism evidence="2 3">
    <name type="scientific">Phytophthora lilii</name>
    <dbReference type="NCBI Taxonomy" id="2077276"/>
    <lineage>
        <taxon>Eukaryota</taxon>
        <taxon>Sar</taxon>
        <taxon>Stramenopiles</taxon>
        <taxon>Oomycota</taxon>
        <taxon>Peronosporomycetes</taxon>
        <taxon>Peronosporales</taxon>
        <taxon>Peronosporaceae</taxon>
        <taxon>Phytophthora</taxon>
    </lineage>
</organism>
<comment type="caution">
    <text evidence="2">The sequence shown here is derived from an EMBL/GenBank/DDBJ whole genome shotgun (WGS) entry which is preliminary data.</text>
</comment>
<evidence type="ECO:0000313" key="2">
    <source>
        <dbReference type="EMBL" id="GMF19276.1"/>
    </source>
</evidence>
<dbReference type="Proteomes" id="UP001165083">
    <property type="component" value="Unassembled WGS sequence"/>
</dbReference>
<feature type="compositionally biased region" description="Polar residues" evidence="1">
    <location>
        <begin position="88"/>
        <end position="112"/>
    </location>
</feature>
<feature type="compositionally biased region" description="Polar residues" evidence="1">
    <location>
        <begin position="177"/>
        <end position="187"/>
    </location>
</feature>
<dbReference type="EMBL" id="BSXW01000338">
    <property type="protein sequence ID" value="GMF19276.1"/>
    <property type="molecule type" value="Genomic_DNA"/>
</dbReference>
<evidence type="ECO:0000313" key="3">
    <source>
        <dbReference type="Proteomes" id="UP001165083"/>
    </source>
</evidence>
<feature type="compositionally biased region" description="Polar residues" evidence="1">
    <location>
        <begin position="225"/>
        <end position="240"/>
    </location>
</feature>
<keyword evidence="3" id="KW-1185">Reference proteome</keyword>